<dbReference type="Proteomes" id="UP001221142">
    <property type="component" value="Unassembled WGS sequence"/>
</dbReference>
<gene>
    <name evidence="2" type="ORF">FB45DRAFT_1031798</name>
</gene>
<dbReference type="EMBL" id="JARKIF010000015">
    <property type="protein sequence ID" value="KAJ7622101.1"/>
    <property type="molecule type" value="Genomic_DNA"/>
</dbReference>
<keyword evidence="1" id="KW-0812">Transmembrane</keyword>
<comment type="caution">
    <text evidence="2">The sequence shown here is derived from an EMBL/GenBank/DDBJ whole genome shotgun (WGS) entry which is preliminary data.</text>
</comment>
<keyword evidence="1" id="KW-1133">Transmembrane helix</keyword>
<proteinExistence type="predicted"/>
<accession>A0AAD7BIP5</accession>
<keyword evidence="1" id="KW-0472">Membrane</keyword>
<feature type="transmembrane region" description="Helical" evidence="1">
    <location>
        <begin position="16"/>
        <end position="44"/>
    </location>
</feature>
<feature type="transmembrane region" description="Helical" evidence="1">
    <location>
        <begin position="116"/>
        <end position="137"/>
    </location>
</feature>
<evidence type="ECO:0000256" key="1">
    <source>
        <dbReference type="SAM" id="Phobius"/>
    </source>
</evidence>
<evidence type="ECO:0000313" key="2">
    <source>
        <dbReference type="EMBL" id="KAJ7622101.1"/>
    </source>
</evidence>
<organism evidence="2 3">
    <name type="scientific">Roridomyces roridus</name>
    <dbReference type="NCBI Taxonomy" id="1738132"/>
    <lineage>
        <taxon>Eukaryota</taxon>
        <taxon>Fungi</taxon>
        <taxon>Dikarya</taxon>
        <taxon>Basidiomycota</taxon>
        <taxon>Agaricomycotina</taxon>
        <taxon>Agaricomycetes</taxon>
        <taxon>Agaricomycetidae</taxon>
        <taxon>Agaricales</taxon>
        <taxon>Marasmiineae</taxon>
        <taxon>Mycenaceae</taxon>
        <taxon>Roridomyces</taxon>
    </lineage>
</organism>
<protein>
    <submittedName>
        <fullName evidence="2">Uncharacterized protein</fullName>
    </submittedName>
</protein>
<sequence>MSTETNNFGSASDSHLLVLALLLFNGQILFVLSFLLTLTLIFLLCSSIVLTRIQAVLLPEEMSPLVPFDREALLGGSRVDLDSSWVTSVARFLSVCRSPCTMERCLRVGKIYAKMLGLQSAVLLVGAGSIFGLINLWL</sequence>
<dbReference type="AlphaFoldDB" id="A0AAD7BIP5"/>
<evidence type="ECO:0000313" key="3">
    <source>
        <dbReference type="Proteomes" id="UP001221142"/>
    </source>
</evidence>
<reference evidence="2" key="1">
    <citation type="submission" date="2023-03" db="EMBL/GenBank/DDBJ databases">
        <title>Massive genome expansion in bonnet fungi (Mycena s.s.) driven by repeated elements and novel gene families across ecological guilds.</title>
        <authorList>
            <consortium name="Lawrence Berkeley National Laboratory"/>
            <person name="Harder C.B."/>
            <person name="Miyauchi S."/>
            <person name="Viragh M."/>
            <person name="Kuo A."/>
            <person name="Thoen E."/>
            <person name="Andreopoulos B."/>
            <person name="Lu D."/>
            <person name="Skrede I."/>
            <person name="Drula E."/>
            <person name="Henrissat B."/>
            <person name="Morin E."/>
            <person name="Kohler A."/>
            <person name="Barry K."/>
            <person name="LaButti K."/>
            <person name="Morin E."/>
            <person name="Salamov A."/>
            <person name="Lipzen A."/>
            <person name="Mereny Z."/>
            <person name="Hegedus B."/>
            <person name="Baldrian P."/>
            <person name="Stursova M."/>
            <person name="Weitz H."/>
            <person name="Taylor A."/>
            <person name="Grigoriev I.V."/>
            <person name="Nagy L.G."/>
            <person name="Martin F."/>
            <person name="Kauserud H."/>
        </authorList>
    </citation>
    <scope>NUCLEOTIDE SEQUENCE</scope>
    <source>
        <strain evidence="2">9284</strain>
    </source>
</reference>
<name>A0AAD7BIP5_9AGAR</name>
<keyword evidence="3" id="KW-1185">Reference proteome</keyword>